<evidence type="ECO:0000313" key="4">
    <source>
        <dbReference type="Proteomes" id="UP000799118"/>
    </source>
</evidence>
<sequence length="276" mass="31034">MLSSSDSASVPTLRQEDRLPLTGPHPAKFLKEIKIQTLEGESNRYNDEDERENRDAIEGEDNDDVNSEGGQEEDNFAAPNGFESEEESAEEAYYGGESATQRRNERIPAALSNILKYADGLRSFALSWQSISLPEVFQSVVSRALSSFRLQSLIIPCSKRPVYTFPSLMEFSAVFVKCPESFLRRHPNLRVLRFAHARALPNLLYFPGIASDFISIFGHSTQTIEHLVLRSQQSDAKELCQYSQELAISLLNHIVWRAITHLTGILCLLLLLLCQG</sequence>
<keyword evidence="2" id="KW-0472">Membrane</keyword>
<name>A0A6A4GKF4_9AGAR</name>
<feature type="compositionally biased region" description="Acidic residues" evidence="1">
    <location>
        <begin position="58"/>
        <end position="75"/>
    </location>
</feature>
<reference evidence="3" key="1">
    <citation type="journal article" date="2019" name="Environ. Microbiol.">
        <title>Fungal ecological strategies reflected in gene transcription - a case study of two litter decomposers.</title>
        <authorList>
            <person name="Barbi F."/>
            <person name="Kohler A."/>
            <person name="Barry K."/>
            <person name="Baskaran P."/>
            <person name="Daum C."/>
            <person name="Fauchery L."/>
            <person name="Ihrmark K."/>
            <person name="Kuo A."/>
            <person name="LaButti K."/>
            <person name="Lipzen A."/>
            <person name="Morin E."/>
            <person name="Grigoriev I.V."/>
            <person name="Henrissat B."/>
            <person name="Lindahl B."/>
            <person name="Martin F."/>
        </authorList>
    </citation>
    <scope>NUCLEOTIDE SEQUENCE</scope>
    <source>
        <strain evidence="3">JB14</strain>
    </source>
</reference>
<organism evidence="3 4">
    <name type="scientific">Gymnopus androsaceus JB14</name>
    <dbReference type="NCBI Taxonomy" id="1447944"/>
    <lineage>
        <taxon>Eukaryota</taxon>
        <taxon>Fungi</taxon>
        <taxon>Dikarya</taxon>
        <taxon>Basidiomycota</taxon>
        <taxon>Agaricomycotina</taxon>
        <taxon>Agaricomycetes</taxon>
        <taxon>Agaricomycetidae</taxon>
        <taxon>Agaricales</taxon>
        <taxon>Marasmiineae</taxon>
        <taxon>Omphalotaceae</taxon>
        <taxon>Gymnopus</taxon>
    </lineage>
</organism>
<feature type="compositionally biased region" description="Basic and acidic residues" evidence="1">
    <location>
        <begin position="41"/>
        <end position="57"/>
    </location>
</feature>
<feature type="region of interest" description="Disordered" evidence="1">
    <location>
        <begin position="1"/>
        <end position="100"/>
    </location>
</feature>
<evidence type="ECO:0000313" key="3">
    <source>
        <dbReference type="EMBL" id="KAE9385765.1"/>
    </source>
</evidence>
<keyword evidence="2" id="KW-1133">Transmembrane helix</keyword>
<evidence type="ECO:0000256" key="1">
    <source>
        <dbReference type="SAM" id="MobiDB-lite"/>
    </source>
</evidence>
<keyword evidence="4" id="KW-1185">Reference proteome</keyword>
<keyword evidence="2" id="KW-0812">Transmembrane</keyword>
<gene>
    <name evidence="3" type="ORF">BT96DRAFT_1026489</name>
</gene>
<feature type="compositionally biased region" description="Polar residues" evidence="1">
    <location>
        <begin position="1"/>
        <end position="12"/>
    </location>
</feature>
<evidence type="ECO:0000256" key="2">
    <source>
        <dbReference type="SAM" id="Phobius"/>
    </source>
</evidence>
<proteinExistence type="predicted"/>
<dbReference type="EMBL" id="ML769947">
    <property type="protein sequence ID" value="KAE9385765.1"/>
    <property type="molecule type" value="Genomic_DNA"/>
</dbReference>
<accession>A0A6A4GKF4</accession>
<protein>
    <submittedName>
        <fullName evidence="3">Uncharacterized protein</fullName>
    </submittedName>
</protein>
<feature type="transmembrane region" description="Helical" evidence="2">
    <location>
        <begin position="254"/>
        <end position="274"/>
    </location>
</feature>
<dbReference type="AlphaFoldDB" id="A0A6A4GKF4"/>
<dbReference type="Proteomes" id="UP000799118">
    <property type="component" value="Unassembled WGS sequence"/>
</dbReference>